<evidence type="ECO:0000256" key="1">
    <source>
        <dbReference type="SAM" id="MobiDB-lite"/>
    </source>
</evidence>
<feature type="compositionally biased region" description="Acidic residues" evidence="1">
    <location>
        <begin position="88"/>
        <end position="97"/>
    </location>
</feature>
<proteinExistence type="predicted"/>
<dbReference type="Proteomes" id="UP000215335">
    <property type="component" value="Unassembled WGS sequence"/>
</dbReference>
<protein>
    <submittedName>
        <fullName evidence="2">Uncharacterized protein</fullName>
    </submittedName>
</protein>
<dbReference type="EMBL" id="NNAY01003552">
    <property type="protein sequence ID" value="OXU19212.1"/>
    <property type="molecule type" value="Genomic_DNA"/>
</dbReference>
<comment type="caution">
    <text evidence="2">The sequence shown here is derived from an EMBL/GenBank/DDBJ whole genome shotgun (WGS) entry which is preliminary data.</text>
</comment>
<accession>A0A232ELM5</accession>
<gene>
    <name evidence="2" type="ORF">TSAR_006247</name>
</gene>
<feature type="compositionally biased region" description="Basic and acidic residues" evidence="1">
    <location>
        <begin position="63"/>
        <end position="72"/>
    </location>
</feature>
<keyword evidence="3" id="KW-1185">Reference proteome</keyword>
<dbReference type="PANTHER" id="PTHR33053">
    <property type="entry name" value="PROTEIN, PUTATIVE-RELATED"/>
    <property type="match status" value="1"/>
</dbReference>
<evidence type="ECO:0000313" key="2">
    <source>
        <dbReference type="EMBL" id="OXU19212.1"/>
    </source>
</evidence>
<sequence length="309" mass="35020">MALISETENDIAGLKNLVDANTSECINEPTRVLSECFQSENKKIKSTCNIDFEGECNNQSKLNKSDYGEENSKNNNRFSSDGESSTNDSDDSSENEEENKNFEADCPIVMVLRECPYIPTLPLSSKTLLKFKSLDCYKIEKFDKNDIDNTYEFLYCGISKQLQKTINPKLHETLELEVQFHIDGLPIYQSSSKEFWPILGKVSMKSIIYEPFIVAVYCGTGVDIEEINFKIKVKCFVCDRPARSFVKCIKGHTGLQTNIEHHNDVSPLTLVEPQIDMVNHFVLDFMHLGCLGVTKKLLEYWTGTGSAKL</sequence>
<name>A0A232ELM5_9HYME</name>
<feature type="non-terminal residue" evidence="2">
    <location>
        <position position="309"/>
    </location>
</feature>
<dbReference type="STRING" id="543379.A0A232ELM5"/>
<evidence type="ECO:0000313" key="3">
    <source>
        <dbReference type="Proteomes" id="UP000215335"/>
    </source>
</evidence>
<reference evidence="2 3" key="1">
    <citation type="journal article" date="2017" name="Curr. Biol.">
        <title>The Evolution of Venom by Co-option of Single-Copy Genes.</title>
        <authorList>
            <person name="Martinson E.O."/>
            <person name="Mrinalini"/>
            <person name="Kelkar Y.D."/>
            <person name="Chang C.H."/>
            <person name="Werren J.H."/>
        </authorList>
    </citation>
    <scope>NUCLEOTIDE SEQUENCE [LARGE SCALE GENOMIC DNA]</scope>
    <source>
        <strain evidence="2 3">Alberta</strain>
        <tissue evidence="2">Whole body</tissue>
    </source>
</reference>
<dbReference type="OrthoDB" id="7700589at2759"/>
<dbReference type="PANTHER" id="PTHR33053:SF9">
    <property type="entry name" value="AGAP000105-PA"/>
    <property type="match status" value="1"/>
</dbReference>
<dbReference type="AlphaFoldDB" id="A0A232ELM5"/>
<organism evidence="2 3">
    <name type="scientific">Trichomalopsis sarcophagae</name>
    <dbReference type="NCBI Taxonomy" id="543379"/>
    <lineage>
        <taxon>Eukaryota</taxon>
        <taxon>Metazoa</taxon>
        <taxon>Ecdysozoa</taxon>
        <taxon>Arthropoda</taxon>
        <taxon>Hexapoda</taxon>
        <taxon>Insecta</taxon>
        <taxon>Pterygota</taxon>
        <taxon>Neoptera</taxon>
        <taxon>Endopterygota</taxon>
        <taxon>Hymenoptera</taxon>
        <taxon>Apocrita</taxon>
        <taxon>Proctotrupomorpha</taxon>
        <taxon>Chalcidoidea</taxon>
        <taxon>Pteromalidae</taxon>
        <taxon>Pteromalinae</taxon>
        <taxon>Trichomalopsis</taxon>
    </lineage>
</organism>
<feature type="region of interest" description="Disordered" evidence="1">
    <location>
        <begin position="61"/>
        <end position="100"/>
    </location>
</feature>